<protein>
    <submittedName>
        <fullName evidence="3">Uncharacterized protein</fullName>
    </submittedName>
</protein>
<dbReference type="PATRIC" id="fig|1441095.3.peg.1757"/>
<evidence type="ECO:0000313" key="3">
    <source>
        <dbReference type="EMBL" id="ALC81545.1"/>
    </source>
</evidence>
<reference evidence="4" key="1">
    <citation type="submission" date="2015-08" db="EMBL/GenBank/DDBJ databases">
        <title>Genome sequencing project for genomic taxonomy and phylogenomics of Bacillus-like bacteria.</title>
        <authorList>
            <person name="Liu B."/>
            <person name="Wang J."/>
            <person name="Zhu Y."/>
            <person name="Liu G."/>
            <person name="Chen Q."/>
            <person name="Chen Z."/>
            <person name="Lan J."/>
            <person name="Che J."/>
            <person name="Ge C."/>
            <person name="Shi H."/>
            <person name="Pan Z."/>
            <person name="Liu X."/>
        </authorList>
    </citation>
    <scope>NUCLEOTIDE SEQUENCE [LARGE SCALE GENOMIC DNA]</scope>
    <source>
        <strain evidence="4">FJAT-4402</strain>
    </source>
</reference>
<evidence type="ECO:0000313" key="4">
    <source>
        <dbReference type="Proteomes" id="UP000067625"/>
    </source>
</evidence>
<proteinExistence type="predicted"/>
<dbReference type="EMBL" id="CP012600">
    <property type="protein sequence ID" value="ALC81545.1"/>
    <property type="molecule type" value="Genomic_DNA"/>
</dbReference>
<name>A0A0M4G8K3_9BACI</name>
<feature type="region of interest" description="Disordered" evidence="2">
    <location>
        <begin position="48"/>
        <end position="67"/>
    </location>
</feature>
<keyword evidence="1" id="KW-0175">Coiled coil</keyword>
<dbReference type="STRING" id="1441095.AM592_07990"/>
<accession>A0A0M4G8K3</accession>
<dbReference type="RefSeq" id="WP_053603303.1">
    <property type="nucleotide sequence ID" value="NZ_CP012600.1"/>
</dbReference>
<feature type="coiled-coil region" evidence="1">
    <location>
        <begin position="113"/>
        <end position="140"/>
    </location>
</feature>
<feature type="compositionally biased region" description="Basic and acidic residues" evidence="2">
    <location>
        <begin position="16"/>
        <end position="30"/>
    </location>
</feature>
<gene>
    <name evidence="3" type="ORF">AM592_07990</name>
</gene>
<sequence>MEFSKKLQGKIDELKALKQSREASGEKMKGYNDSIAQELAETEQELATAIEQLGDDPSAENRKKENEARKKVAALRLEVSGSQQRSSVVFQSKSVKENELTLEVLRLAKAEILANHAAEKDKALERIAKAKQEYLEAAKAYHDLIMVDGQGKYYDLVREIGVNEKTAKDNEPSLSVHQPIYTYRGNGTNPYGIIDREIYSAWMQGEIK</sequence>
<organism evidence="3 4">
    <name type="scientific">Bacillus gobiensis</name>
    <dbReference type="NCBI Taxonomy" id="1441095"/>
    <lineage>
        <taxon>Bacteria</taxon>
        <taxon>Bacillati</taxon>
        <taxon>Bacillota</taxon>
        <taxon>Bacilli</taxon>
        <taxon>Bacillales</taxon>
        <taxon>Bacillaceae</taxon>
        <taxon>Bacillus</taxon>
    </lineage>
</organism>
<dbReference type="OrthoDB" id="2928367at2"/>
<reference evidence="3 4" key="2">
    <citation type="journal article" date="2016" name="Int. J. Syst. Evol. Microbiol.">
        <title>Bacillus gobiensis sp. nov., isolated from a soil sample.</title>
        <authorList>
            <person name="Liu B."/>
            <person name="Liu G.H."/>
            <person name="Cetin S."/>
            <person name="Schumann P."/>
            <person name="Pan Z.Z."/>
            <person name="Chen Q.Q."/>
        </authorList>
    </citation>
    <scope>NUCLEOTIDE SEQUENCE [LARGE SCALE GENOMIC DNA]</scope>
    <source>
        <strain evidence="3 4">FJAT-4402</strain>
    </source>
</reference>
<evidence type="ECO:0000256" key="2">
    <source>
        <dbReference type="SAM" id="MobiDB-lite"/>
    </source>
</evidence>
<dbReference type="AlphaFoldDB" id="A0A0M4G8K3"/>
<evidence type="ECO:0000256" key="1">
    <source>
        <dbReference type="SAM" id="Coils"/>
    </source>
</evidence>
<dbReference type="Proteomes" id="UP000067625">
    <property type="component" value="Chromosome"/>
</dbReference>
<keyword evidence="4" id="KW-1185">Reference proteome</keyword>
<feature type="region of interest" description="Disordered" evidence="2">
    <location>
        <begin position="16"/>
        <end position="36"/>
    </location>
</feature>